<evidence type="ECO:0000256" key="1">
    <source>
        <dbReference type="ARBA" id="ARBA00009347"/>
    </source>
</evidence>
<dbReference type="InterPro" id="IPR009075">
    <property type="entry name" value="AcylCo_DH/oxidase_C"/>
</dbReference>
<evidence type="ECO:0000313" key="8">
    <source>
        <dbReference type="EMBL" id="TDG02603.1"/>
    </source>
</evidence>
<dbReference type="InterPro" id="IPR050741">
    <property type="entry name" value="Acyl-CoA_dehydrogenase"/>
</dbReference>
<dbReference type="Proteomes" id="UP000295606">
    <property type="component" value="Unassembled WGS sequence"/>
</dbReference>
<feature type="domain" description="Chemotaxis methyl-accepting receptor HlyB-like 4HB MCP" evidence="7">
    <location>
        <begin position="5"/>
        <end position="132"/>
    </location>
</feature>
<protein>
    <recommendedName>
        <fullName evidence="10">Acyl-CoA dehydrogenase</fullName>
    </recommendedName>
</protein>
<feature type="domain" description="Acyl-CoA dehydrogenase/oxidase C-terminal" evidence="5">
    <location>
        <begin position="271"/>
        <end position="420"/>
    </location>
</feature>
<feature type="domain" description="Acyl-CoA oxidase/dehydrogenase middle" evidence="6">
    <location>
        <begin position="176"/>
        <end position="259"/>
    </location>
</feature>
<dbReference type="GO" id="GO:0005737">
    <property type="term" value="C:cytoplasm"/>
    <property type="evidence" value="ECO:0007669"/>
    <property type="project" value="TreeGrafter"/>
</dbReference>
<evidence type="ECO:0000259" key="6">
    <source>
        <dbReference type="Pfam" id="PF02770"/>
    </source>
</evidence>
<organism evidence="8 9">
    <name type="scientific">Paraburkholderia guartelaensis</name>
    <dbReference type="NCBI Taxonomy" id="2546446"/>
    <lineage>
        <taxon>Bacteria</taxon>
        <taxon>Pseudomonadati</taxon>
        <taxon>Pseudomonadota</taxon>
        <taxon>Betaproteobacteria</taxon>
        <taxon>Burkholderiales</taxon>
        <taxon>Burkholderiaceae</taxon>
        <taxon>Paraburkholderia</taxon>
    </lineage>
</organism>
<reference evidence="8 9" key="1">
    <citation type="submission" date="2019-03" db="EMBL/GenBank/DDBJ databases">
        <title>Paraburkholderia sp. isolated from native Mimosa gymnas in Guartela State Park, Brazil.</title>
        <authorList>
            <person name="Paulitsch F."/>
            <person name="Hungria M."/>
            <person name="Delamuta J.R.M."/>
            <person name="Ribeiro R.A."/>
            <person name="Dall'Agnol R."/>
            <person name="Silva J.S.B."/>
        </authorList>
    </citation>
    <scope>NUCLEOTIDE SEQUENCE [LARGE SCALE GENOMIC DNA]</scope>
    <source>
        <strain evidence="8 9">CNPSo 3008</strain>
    </source>
</reference>
<dbReference type="InterPro" id="IPR046373">
    <property type="entry name" value="Acyl-CoA_Oxase/DH_mid-dom_sf"/>
</dbReference>
<dbReference type="PANTHER" id="PTHR48083">
    <property type="entry name" value="MEDIUM-CHAIN SPECIFIC ACYL-COA DEHYDROGENASE, MITOCHONDRIAL-RELATED"/>
    <property type="match status" value="1"/>
</dbReference>
<dbReference type="SUPFAM" id="SSF56645">
    <property type="entry name" value="Acyl-CoA dehydrogenase NM domain-like"/>
    <property type="match status" value="1"/>
</dbReference>
<evidence type="ECO:0000259" key="5">
    <source>
        <dbReference type="Pfam" id="PF00441"/>
    </source>
</evidence>
<dbReference type="CDD" id="cd19411">
    <property type="entry name" value="MCP2201-like_sensor"/>
    <property type="match status" value="1"/>
</dbReference>
<dbReference type="Gene3D" id="2.40.110.10">
    <property type="entry name" value="Butyryl-CoA Dehydrogenase, subunit A, domain 2"/>
    <property type="match status" value="1"/>
</dbReference>
<sequence>MNIGNMKLGTRLISAFILVSAISAAVSGIGLRNMAQISANADKTYRQDLVGLNLIQQANADVLRVGTYLRNAVLATTAEQRAGSLDQADKALAQAREHLNQAEPLVYTDKGKATFAELDQNWQDYIQAFNEMKGKISSAALQDRDGLTEYMLGEYHRKGFRTLVLMGNLVALKQGDAQSITTTAVAQGDELVINGVKHYISGAPFADFAIVMCVTDAAANPPAITAVLIDLDLPGVTVEQRYVPMSGQHIDADIRFDNVCVPRTNVFGGEGNGFRLGMSRINVNRLLHCPTMLGLATSAYLASLDYARERRQFGGPIARFQAIQHMLADMAASLWACESMIAQTAMLADAGADLRMMGAACKLFISERSFEVADKAVQIHGNVGVTRHHPIEQTFRKLRMFRVFTGTSEIQRNTIARAILEPAQAGR</sequence>
<dbReference type="AlphaFoldDB" id="A0A4R5L396"/>
<dbReference type="InterPro" id="IPR047347">
    <property type="entry name" value="YvaQ-like_sensor"/>
</dbReference>
<gene>
    <name evidence="8" type="ORF">E1N52_38840</name>
</gene>
<keyword evidence="4" id="KW-0560">Oxidoreductase</keyword>
<dbReference type="Gene3D" id="1.20.140.10">
    <property type="entry name" value="Butyryl-CoA Dehydrogenase, subunit A, domain 3"/>
    <property type="match status" value="1"/>
</dbReference>
<dbReference type="PANTHER" id="PTHR48083:SF2">
    <property type="entry name" value="MEDIUM-CHAIN SPECIFIC ACYL-COA DEHYDROGENASE, MITOCHONDRIAL"/>
    <property type="match status" value="1"/>
</dbReference>
<comment type="similarity">
    <text evidence="1">Belongs to the acyl-CoA dehydrogenase family.</text>
</comment>
<dbReference type="CDD" id="cd00567">
    <property type="entry name" value="ACAD"/>
    <property type="match status" value="1"/>
</dbReference>
<comment type="caution">
    <text evidence="8">The sequence shown here is derived from an EMBL/GenBank/DDBJ whole genome shotgun (WGS) entry which is preliminary data.</text>
</comment>
<dbReference type="SUPFAM" id="SSF47203">
    <property type="entry name" value="Acyl-CoA dehydrogenase C-terminal domain-like"/>
    <property type="match status" value="1"/>
</dbReference>
<dbReference type="InterPro" id="IPR024478">
    <property type="entry name" value="HlyB_4HB_MCP"/>
</dbReference>
<dbReference type="GO" id="GO:0003995">
    <property type="term" value="F:acyl-CoA dehydrogenase activity"/>
    <property type="evidence" value="ECO:0007669"/>
    <property type="project" value="TreeGrafter"/>
</dbReference>
<dbReference type="InterPro" id="IPR035440">
    <property type="entry name" value="4HB_MCP_dom_sf"/>
</dbReference>
<dbReference type="OrthoDB" id="9770681at2"/>
<keyword evidence="3" id="KW-0274">FAD</keyword>
<evidence type="ECO:0000256" key="3">
    <source>
        <dbReference type="ARBA" id="ARBA00022827"/>
    </source>
</evidence>
<dbReference type="Pfam" id="PF00441">
    <property type="entry name" value="Acyl-CoA_dh_1"/>
    <property type="match status" value="1"/>
</dbReference>
<accession>A0A4R5L396</accession>
<dbReference type="GO" id="GO:0033539">
    <property type="term" value="P:fatty acid beta-oxidation using acyl-CoA dehydrogenase"/>
    <property type="evidence" value="ECO:0007669"/>
    <property type="project" value="TreeGrafter"/>
</dbReference>
<evidence type="ECO:0008006" key="10">
    <source>
        <dbReference type="Google" id="ProtNLM"/>
    </source>
</evidence>
<evidence type="ECO:0000256" key="4">
    <source>
        <dbReference type="ARBA" id="ARBA00023002"/>
    </source>
</evidence>
<dbReference type="InterPro" id="IPR006091">
    <property type="entry name" value="Acyl-CoA_Oxase/DH_mid-dom"/>
</dbReference>
<dbReference type="Pfam" id="PF12729">
    <property type="entry name" value="4HB_MCP_1"/>
    <property type="match status" value="1"/>
</dbReference>
<proteinExistence type="inferred from homology"/>
<dbReference type="Pfam" id="PF02770">
    <property type="entry name" value="Acyl-CoA_dh_M"/>
    <property type="match status" value="1"/>
</dbReference>
<dbReference type="SUPFAM" id="SSF47170">
    <property type="entry name" value="Aspartate receptor, ligand-binding domain"/>
    <property type="match status" value="1"/>
</dbReference>
<evidence type="ECO:0000259" key="7">
    <source>
        <dbReference type="Pfam" id="PF12729"/>
    </source>
</evidence>
<evidence type="ECO:0000256" key="2">
    <source>
        <dbReference type="ARBA" id="ARBA00022630"/>
    </source>
</evidence>
<dbReference type="InterPro" id="IPR036250">
    <property type="entry name" value="AcylCo_DH-like_C"/>
</dbReference>
<dbReference type="EMBL" id="SMOD01000057">
    <property type="protein sequence ID" value="TDG02603.1"/>
    <property type="molecule type" value="Genomic_DNA"/>
</dbReference>
<evidence type="ECO:0000313" key="9">
    <source>
        <dbReference type="Proteomes" id="UP000295606"/>
    </source>
</evidence>
<name>A0A4R5L396_9BURK</name>
<dbReference type="InterPro" id="IPR009100">
    <property type="entry name" value="AcylCoA_DH/oxidase_NM_dom_sf"/>
</dbReference>
<keyword evidence="2" id="KW-0285">Flavoprotein</keyword>